<protein>
    <submittedName>
        <fullName evidence="2">Uncharacterized protein</fullName>
    </submittedName>
</protein>
<keyword evidence="1" id="KW-0812">Transmembrane</keyword>
<dbReference type="EMBL" id="UGQT01000001">
    <property type="protein sequence ID" value="STZ58353.1"/>
    <property type="molecule type" value="Genomic_DNA"/>
</dbReference>
<evidence type="ECO:0000313" key="2">
    <source>
        <dbReference type="EMBL" id="STZ58353.1"/>
    </source>
</evidence>
<dbReference type="Proteomes" id="UP000254978">
    <property type="component" value="Unassembled WGS sequence"/>
</dbReference>
<feature type="transmembrane region" description="Helical" evidence="1">
    <location>
        <begin position="167"/>
        <end position="189"/>
    </location>
</feature>
<accession>A0A378TEV3</accession>
<organism evidence="2 3">
    <name type="scientific">Mycolicibacterium tokaiense</name>
    <dbReference type="NCBI Taxonomy" id="39695"/>
    <lineage>
        <taxon>Bacteria</taxon>
        <taxon>Bacillati</taxon>
        <taxon>Actinomycetota</taxon>
        <taxon>Actinomycetes</taxon>
        <taxon>Mycobacteriales</taxon>
        <taxon>Mycobacteriaceae</taxon>
        <taxon>Mycolicibacterium</taxon>
    </lineage>
</organism>
<name>A0A378TEV3_9MYCO</name>
<dbReference type="AlphaFoldDB" id="A0A378TEV3"/>
<gene>
    <name evidence="2" type="ORF">NCTC10821_01865</name>
</gene>
<feature type="transmembrane region" description="Helical" evidence="1">
    <location>
        <begin position="196"/>
        <end position="215"/>
    </location>
</feature>
<evidence type="ECO:0000256" key="1">
    <source>
        <dbReference type="SAM" id="Phobius"/>
    </source>
</evidence>
<evidence type="ECO:0000313" key="3">
    <source>
        <dbReference type="Proteomes" id="UP000254978"/>
    </source>
</evidence>
<keyword evidence="1" id="KW-0472">Membrane</keyword>
<reference evidence="2 3" key="1">
    <citation type="submission" date="2018-06" db="EMBL/GenBank/DDBJ databases">
        <authorList>
            <consortium name="Pathogen Informatics"/>
            <person name="Doyle S."/>
        </authorList>
    </citation>
    <scope>NUCLEOTIDE SEQUENCE [LARGE SCALE GENOMIC DNA]</scope>
    <source>
        <strain evidence="2 3">NCTC10821</strain>
    </source>
</reference>
<dbReference type="RefSeq" id="WP_115278226.1">
    <property type="nucleotide sequence ID" value="NZ_AP022600.1"/>
</dbReference>
<proteinExistence type="predicted"/>
<keyword evidence="3" id="KW-1185">Reference proteome</keyword>
<feature type="transmembrane region" description="Helical" evidence="1">
    <location>
        <begin position="256"/>
        <end position="276"/>
    </location>
</feature>
<sequence length="284" mass="29732">MRGMLATLLWLLTTVALALALPAAWVQTHLVNEGGYARFAEDAASQPALQQAMAGELTTQILNLGPGLQPDLVAALTSSYTASAPFPQQFAEANRFAHRWMFTDAVGSQTDAEGRWVVDIGPMLNDTSIKDTLQNYNIEVPQSLPVPLTQNAPEALRPGRLQTVGSWGPWFTIGAVGLAAVFALLTLAAARSRGKALAALGVSALIVGAAGWAGLEIGRGRLETALGDTSGDVRAIADALVDTAIGSMHHWLNLTLATGGGLVALGVLFAMLGGVFRRTVREPA</sequence>
<dbReference type="OrthoDB" id="4753518at2"/>
<keyword evidence="1" id="KW-1133">Transmembrane helix</keyword>